<feature type="compositionally biased region" description="Polar residues" evidence="1">
    <location>
        <begin position="44"/>
        <end position="53"/>
    </location>
</feature>
<keyword evidence="2" id="KW-0732">Signal</keyword>
<sequence>MNNQYTQATNPRCYSQSYAQALCLLACGSLLAFESAAQEGGSEKSLTPEQQAAKTEVWEPVPPSVSVPEVGAPSDAIVLFDGIDLSAWEAEEGGAAEWHVEDGAMTVNRGAGGIRTRQDFCDVQLYFEWRAPSDIDGMEGQDRGNSGVFLQERYEVQVLDSYDNSTYPNGQAASIYKQHIPLVNASRPPGEWQSYNILYTAPRFDDEGTLESPAYITVLHNGVVVQHHAEVQGTTEWIGEPSYDEAHGCAPIYLQDHDADVSFRNIWVREL</sequence>
<evidence type="ECO:0000313" key="4">
    <source>
        <dbReference type="EMBL" id="GEN27420.1"/>
    </source>
</evidence>
<dbReference type="Proteomes" id="UP000321303">
    <property type="component" value="Unassembled WGS sequence"/>
</dbReference>
<evidence type="ECO:0000259" key="3">
    <source>
        <dbReference type="Pfam" id="PF06439"/>
    </source>
</evidence>
<feature type="chain" id="PRO_5022198588" evidence="2">
    <location>
        <begin position="33"/>
        <end position="271"/>
    </location>
</feature>
<dbReference type="RefSeq" id="WP_146873654.1">
    <property type="nucleotide sequence ID" value="NZ_BJXV01000004.1"/>
</dbReference>
<organism evidence="4 5">
    <name type="scientific">Halovibrio variabilis</name>
    <dbReference type="NCBI Taxonomy" id="31910"/>
    <lineage>
        <taxon>Bacteria</taxon>
        <taxon>Pseudomonadati</taxon>
        <taxon>Pseudomonadota</taxon>
        <taxon>Gammaproteobacteria</taxon>
        <taxon>Oceanospirillales</taxon>
        <taxon>Halomonadaceae</taxon>
        <taxon>Halovibrio</taxon>
    </lineage>
</organism>
<dbReference type="EMBL" id="BJXV01000004">
    <property type="protein sequence ID" value="GEN27420.1"/>
    <property type="molecule type" value="Genomic_DNA"/>
</dbReference>
<dbReference type="Pfam" id="PF06439">
    <property type="entry name" value="3keto-disac_hyd"/>
    <property type="match status" value="1"/>
</dbReference>
<dbReference type="GO" id="GO:0016787">
    <property type="term" value="F:hydrolase activity"/>
    <property type="evidence" value="ECO:0007669"/>
    <property type="project" value="InterPro"/>
</dbReference>
<proteinExistence type="predicted"/>
<name>A0A511ULF7_9GAMM</name>
<feature type="signal peptide" evidence="2">
    <location>
        <begin position="1"/>
        <end position="32"/>
    </location>
</feature>
<comment type="caution">
    <text evidence="4">The sequence shown here is derived from an EMBL/GenBank/DDBJ whole genome shotgun (WGS) entry which is preliminary data.</text>
</comment>
<dbReference type="Gene3D" id="2.60.120.560">
    <property type="entry name" value="Exo-inulinase, domain 1"/>
    <property type="match status" value="1"/>
</dbReference>
<dbReference type="OrthoDB" id="176168at2"/>
<gene>
    <name evidence="4" type="ORF">HVA01_10660</name>
</gene>
<keyword evidence="5" id="KW-1185">Reference proteome</keyword>
<evidence type="ECO:0000256" key="1">
    <source>
        <dbReference type="SAM" id="MobiDB-lite"/>
    </source>
</evidence>
<dbReference type="AlphaFoldDB" id="A0A511ULF7"/>
<dbReference type="InterPro" id="IPR010496">
    <property type="entry name" value="AL/BT2_dom"/>
</dbReference>
<feature type="region of interest" description="Disordered" evidence="1">
    <location>
        <begin position="38"/>
        <end position="65"/>
    </location>
</feature>
<protein>
    <submittedName>
        <fullName evidence="4">Large, multifunctional secreted protein</fullName>
    </submittedName>
</protein>
<evidence type="ECO:0000313" key="5">
    <source>
        <dbReference type="Proteomes" id="UP000321303"/>
    </source>
</evidence>
<feature type="domain" description="3-keto-alpha-glucoside-1,2-lyase/3-keto-2-hydroxy-glucal hydratase" evidence="3">
    <location>
        <begin position="76"/>
        <end position="269"/>
    </location>
</feature>
<accession>A0A511ULF7</accession>
<evidence type="ECO:0000256" key="2">
    <source>
        <dbReference type="SAM" id="SignalP"/>
    </source>
</evidence>
<reference evidence="4 5" key="1">
    <citation type="submission" date="2019-07" db="EMBL/GenBank/DDBJ databases">
        <title>Whole genome shotgun sequence of Halomonas variabilis NBRC 102410.</title>
        <authorList>
            <person name="Hosoyama A."/>
            <person name="Uohara A."/>
            <person name="Ohji S."/>
            <person name="Ichikawa N."/>
        </authorList>
    </citation>
    <scope>NUCLEOTIDE SEQUENCE [LARGE SCALE GENOMIC DNA]</scope>
    <source>
        <strain evidence="4 5">NBRC 102410</strain>
    </source>
</reference>